<evidence type="ECO:0000313" key="1">
    <source>
        <dbReference type="EMBL" id="MDC0676193.1"/>
    </source>
</evidence>
<proteinExistence type="predicted"/>
<protein>
    <recommendedName>
        <fullName evidence="3">Gp5/Type VI secretion system Vgr protein OB-fold domain-containing protein</fullName>
    </recommendedName>
</protein>
<comment type="caution">
    <text evidence="1">The sequence shown here is derived from an EMBL/GenBank/DDBJ whole genome shotgun (WGS) entry which is preliminary data.</text>
</comment>
<accession>A0ABT5BS33</accession>
<reference evidence="1 2" key="1">
    <citation type="submission" date="2023-01" db="EMBL/GenBank/DDBJ databases">
        <title>Minimal conservation of predation-associated metabolite biosynthetic gene clusters underscores biosynthetic potential of Myxococcota including descriptions for ten novel species: Archangium lansinium sp. nov., Myxococcus landrumus sp. nov., Nannocystis bai.</title>
        <authorList>
            <person name="Ahearne A."/>
            <person name="Stevens C."/>
            <person name="Dowd S."/>
        </authorList>
    </citation>
    <scope>NUCLEOTIDE SEQUENCE [LARGE SCALE GENOMIC DNA]</scope>
    <source>
        <strain evidence="1 2">WIWO2</strain>
    </source>
</reference>
<sequence length="557" mass="59405">MERPSFTADKLLRAIDLSQEQRYQIDSYRAANRALHTWGIASGLDVVLDPENPKGVVVQPGFALDSLGREIALAAPVKIDFGVVRQPESFVAPWNFRVTICYHEDAASPARDARGLEFRSCVVAPRVSSRCVSGRSTRRDRDEEPSIEILLATIGLSKERYVASIDVDGRRYSGVRLHQVAFNPAGTGDDGTSISAIGPGELQFQASEMDVFGSVAVHGSMSVGSGVAPSNVGLEVVAKPCNKLLAVVRFGDGRPLLAATGNGCVGIGTENPQSRLHVKGSLALGAGCALVLPENGQLGILKGDSGQSHHLSDGIAFKASSLAVISKGDIRLISGADAQTTDATLVVSAKHGHVGIGTSDAESELTVNGLIYAKDGLVFQSGERQTEGERELPIGAILDWYLWPEERNSPRLPAGFQLCDGSEVVDARSELAGLRVPDLNERLVLPIAGDQAPGEVGGGAAHTHQFKWQTTHRHGIQHTHPVSVELERTGPEGTANESSYYGTEELAGADHEHQVTASTSEYYPLQSGTFNGESTQETEGASSLPRCMRLLKIIRIR</sequence>
<dbReference type="Proteomes" id="UP001217485">
    <property type="component" value="Unassembled WGS sequence"/>
</dbReference>
<evidence type="ECO:0000313" key="2">
    <source>
        <dbReference type="Proteomes" id="UP001217485"/>
    </source>
</evidence>
<name>A0ABT5BS33_9BACT</name>
<dbReference type="EMBL" id="JAQNDK010000001">
    <property type="protein sequence ID" value="MDC0676193.1"/>
    <property type="molecule type" value="Genomic_DNA"/>
</dbReference>
<gene>
    <name evidence="1" type="ORF">POL72_00460</name>
</gene>
<dbReference type="RefSeq" id="WP_272092900.1">
    <property type="nucleotide sequence ID" value="NZ_JAQNDK010000001.1"/>
</dbReference>
<evidence type="ECO:0008006" key="3">
    <source>
        <dbReference type="Google" id="ProtNLM"/>
    </source>
</evidence>
<organism evidence="1 2">
    <name type="scientific">Sorangium atrum</name>
    <dbReference type="NCBI Taxonomy" id="2995308"/>
    <lineage>
        <taxon>Bacteria</taxon>
        <taxon>Pseudomonadati</taxon>
        <taxon>Myxococcota</taxon>
        <taxon>Polyangia</taxon>
        <taxon>Polyangiales</taxon>
        <taxon>Polyangiaceae</taxon>
        <taxon>Sorangium</taxon>
    </lineage>
</organism>
<keyword evidence="2" id="KW-1185">Reference proteome</keyword>